<evidence type="ECO:0000313" key="1">
    <source>
        <dbReference type="EMBL" id="TDX00303.1"/>
    </source>
</evidence>
<dbReference type="Gene3D" id="2.60.120.620">
    <property type="entry name" value="q2cbj1_9rhob like domain"/>
    <property type="match status" value="1"/>
</dbReference>
<dbReference type="AlphaFoldDB" id="A0A4V3GLP2"/>
<dbReference type="OrthoDB" id="9781972at2"/>
<reference evidence="1 2" key="1">
    <citation type="submission" date="2019-03" db="EMBL/GenBank/DDBJ databases">
        <title>Genomic Encyclopedia of Type Strains, Phase IV (KMG-IV): sequencing the most valuable type-strain genomes for metagenomic binning, comparative biology and taxonomic classification.</title>
        <authorList>
            <person name="Goeker M."/>
        </authorList>
    </citation>
    <scope>NUCLEOTIDE SEQUENCE [LARGE SCALE GENOMIC DNA]</scope>
    <source>
        <strain evidence="1 2">DSM 100059</strain>
    </source>
</reference>
<dbReference type="Proteomes" id="UP000294498">
    <property type="component" value="Unassembled WGS sequence"/>
</dbReference>
<keyword evidence="2" id="KW-1185">Reference proteome</keyword>
<dbReference type="Pfam" id="PF09859">
    <property type="entry name" value="Oxygenase-NA"/>
    <property type="match status" value="1"/>
</dbReference>
<accession>A0A4V3GLP2</accession>
<dbReference type="InterPro" id="IPR018655">
    <property type="entry name" value="DUF2086"/>
</dbReference>
<evidence type="ECO:0000313" key="2">
    <source>
        <dbReference type="Proteomes" id="UP000294498"/>
    </source>
</evidence>
<protein>
    <recommendedName>
        <fullName evidence="3">Prolyl 4-hydroxylase alpha subunit domain-containing protein</fullName>
    </recommendedName>
</protein>
<gene>
    <name evidence="1" type="ORF">EDB95_1324</name>
</gene>
<dbReference type="EMBL" id="SODV01000001">
    <property type="protein sequence ID" value="TDX00303.1"/>
    <property type="molecule type" value="Genomic_DNA"/>
</dbReference>
<dbReference type="SUPFAM" id="SSF51197">
    <property type="entry name" value="Clavaminate synthase-like"/>
    <property type="match status" value="1"/>
</dbReference>
<name>A0A4V3GLP2_9BACT</name>
<comment type="caution">
    <text evidence="1">The sequence shown here is derived from an EMBL/GenBank/DDBJ whole genome shotgun (WGS) entry which is preliminary data.</text>
</comment>
<organism evidence="1 2">
    <name type="scientific">Dinghuibacter silviterrae</name>
    <dbReference type="NCBI Taxonomy" id="1539049"/>
    <lineage>
        <taxon>Bacteria</taxon>
        <taxon>Pseudomonadati</taxon>
        <taxon>Bacteroidota</taxon>
        <taxon>Chitinophagia</taxon>
        <taxon>Chitinophagales</taxon>
        <taxon>Chitinophagaceae</taxon>
        <taxon>Dinghuibacter</taxon>
    </lineage>
</organism>
<dbReference type="RefSeq" id="WP_133991742.1">
    <property type="nucleotide sequence ID" value="NZ_SODV01000001.1"/>
</dbReference>
<proteinExistence type="predicted"/>
<evidence type="ECO:0008006" key="3">
    <source>
        <dbReference type="Google" id="ProtNLM"/>
    </source>
</evidence>
<sequence length="233" mass="26404">MTTIQESDWIRVQTDLHRQGFALLPHVLTPAQCAALIDGYDQPDAYRKTIKMERHRFGVGEYKYFRYPLPPLIEDIRTNIYPHLAVTANQWMAALHEQTRFPAVHADLLTACRAAGQHLPTVLILKYGAGGFNTLHQDLYGEVYFPLQAVLFLNEPGEDYEGGEFVLTEQVPRAQSKAIVLKPRRGDMLVFTTHFRPVQGSRGYYRVNVKHGVSPLHSGARHTLGIIFHDAVT</sequence>